<reference evidence="1 2" key="1">
    <citation type="submission" date="2019-02" db="EMBL/GenBank/DDBJ databases">
        <title>Deep-cultivation of Planctomycetes and their phenomic and genomic characterization uncovers novel biology.</title>
        <authorList>
            <person name="Wiegand S."/>
            <person name="Jogler M."/>
            <person name="Boedeker C."/>
            <person name="Pinto D."/>
            <person name="Vollmers J."/>
            <person name="Rivas-Marin E."/>
            <person name="Kohn T."/>
            <person name="Peeters S.H."/>
            <person name="Heuer A."/>
            <person name="Rast P."/>
            <person name="Oberbeckmann S."/>
            <person name="Bunk B."/>
            <person name="Jeske O."/>
            <person name="Meyerdierks A."/>
            <person name="Storesund J.E."/>
            <person name="Kallscheuer N."/>
            <person name="Luecker S."/>
            <person name="Lage O.M."/>
            <person name="Pohl T."/>
            <person name="Merkel B.J."/>
            <person name="Hornburger P."/>
            <person name="Mueller R.-W."/>
            <person name="Bruemmer F."/>
            <person name="Labrenz M."/>
            <person name="Spormann A.M."/>
            <person name="Op den Camp H."/>
            <person name="Overmann J."/>
            <person name="Amann R."/>
            <person name="Jetten M.S.M."/>
            <person name="Mascher T."/>
            <person name="Medema M.H."/>
            <person name="Devos D.P."/>
            <person name="Kaster A.-K."/>
            <person name="Ovreas L."/>
            <person name="Rohde M."/>
            <person name="Galperin M.Y."/>
            <person name="Jogler C."/>
        </authorList>
    </citation>
    <scope>NUCLEOTIDE SEQUENCE [LARGE SCALE GENOMIC DNA]</scope>
    <source>
        <strain evidence="1 2">Mal4</strain>
    </source>
</reference>
<organism evidence="1 2">
    <name type="scientific">Maioricimonas rarisocia</name>
    <dbReference type="NCBI Taxonomy" id="2528026"/>
    <lineage>
        <taxon>Bacteria</taxon>
        <taxon>Pseudomonadati</taxon>
        <taxon>Planctomycetota</taxon>
        <taxon>Planctomycetia</taxon>
        <taxon>Planctomycetales</taxon>
        <taxon>Planctomycetaceae</taxon>
        <taxon>Maioricimonas</taxon>
    </lineage>
</organism>
<dbReference type="OrthoDB" id="274185at2"/>
<dbReference type="RefSeq" id="WP_145368057.1">
    <property type="nucleotide sequence ID" value="NZ_CP036275.1"/>
</dbReference>
<proteinExistence type="predicted"/>
<evidence type="ECO:0008006" key="3">
    <source>
        <dbReference type="Google" id="ProtNLM"/>
    </source>
</evidence>
<dbReference type="EMBL" id="CP036275">
    <property type="protein sequence ID" value="QDU37273.1"/>
    <property type="molecule type" value="Genomic_DNA"/>
</dbReference>
<sequence>MKGGLGLALATALGIVGAVCNWLYLERLARQQETVSFIAVRSNVQLEVGDAFKDSHLMRVDIPRSGVGNLDRIAPLWSAKEAVIGERATRPFAGGEIILESDLVTPAVQDLADTLQANEVARWVPIDSRSVVPQQINPGDLVSFEVPRTAGPTPAATTGGPAPPASRTELIGPFRVLALGNRREPPNVQEANRRRSTSESTITIVVRLEDGQLEPKAAHLFEALRLAGNQGARVQLHSSRYKPE</sequence>
<protein>
    <recommendedName>
        <fullName evidence="3">SAF domain-containing protein</fullName>
    </recommendedName>
</protein>
<evidence type="ECO:0000313" key="2">
    <source>
        <dbReference type="Proteomes" id="UP000320496"/>
    </source>
</evidence>
<dbReference type="KEGG" id="mri:Mal4_15830"/>
<keyword evidence="2" id="KW-1185">Reference proteome</keyword>
<evidence type="ECO:0000313" key="1">
    <source>
        <dbReference type="EMBL" id="QDU37273.1"/>
    </source>
</evidence>
<dbReference type="Proteomes" id="UP000320496">
    <property type="component" value="Chromosome"/>
</dbReference>
<accession>A0A517Z457</accession>
<dbReference type="AlphaFoldDB" id="A0A517Z457"/>
<gene>
    <name evidence="1" type="ORF">Mal4_15830</name>
</gene>
<name>A0A517Z457_9PLAN</name>